<keyword evidence="2" id="KW-1185">Reference proteome</keyword>
<dbReference type="SUPFAM" id="SSF56281">
    <property type="entry name" value="Metallo-hydrolase/oxidoreductase"/>
    <property type="match status" value="1"/>
</dbReference>
<name>A0A091C2L3_9ENTE</name>
<dbReference type="PANTHER" id="PTHR30619">
    <property type="entry name" value="DNA INTERNALIZATION/COMPETENCE PROTEIN COMEC/REC2"/>
    <property type="match status" value="1"/>
</dbReference>
<gene>
    <name evidence="1" type="ORF">TMU3MR103_1254</name>
</gene>
<dbReference type="EMBL" id="JPVT01000124">
    <property type="protein sequence ID" value="KFN90915.1"/>
    <property type="molecule type" value="Genomic_DNA"/>
</dbReference>
<evidence type="ECO:0000313" key="1">
    <source>
        <dbReference type="EMBL" id="KFN90915.1"/>
    </source>
</evidence>
<organism evidence="1 2">
    <name type="scientific">Tetragenococcus muriaticus 3MR10-3</name>
    <dbReference type="NCBI Taxonomy" id="1302648"/>
    <lineage>
        <taxon>Bacteria</taxon>
        <taxon>Bacillati</taxon>
        <taxon>Bacillota</taxon>
        <taxon>Bacilli</taxon>
        <taxon>Lactobacillales</taxon>
        <taxon>Enterococcaceae</taxon>
        <taxon>Tetragenococcus</taxon>
    </lineage>
</organism>
<evidence type="ECO:0000313" key="2">
    <source>
        <dbReference type="Proteomes" id="UP000029381"/>
    </source>
</evidence>
<proteinExistence type="predicted"/>
<dbReference type="GO" id="GO:0016787">
    <property type="term" value="F:hydrolase activity"/>
    <property type="evidence" value="ECO:0007669"/>
    <property type="project" value="UniProtKB-KW"/>
</dbReference>
<dbReference type="Gene3D" id="3.60.15.10">
    <property type="entry name" value="Ribonuclease Z/Hydroxyacylglutathione hydrolase-like"/>
    <property type="match status" value="1"/>
</dbReference>
<comment type="caution">
    <text evidence="1">The sequence shown here is derived from an EMBL/GenBank/DDBJ whole genome shotgun (WGS) entry which is preliminary data.</text>
</comment>
<dbReference type="EC" id="3.-.-.-" evidence="1"/>
<dbReference type="Proteomes" id="UP000029381">
    <property type="component" value="Unassembled WGS sequence"/>
</dbReference>
<dbReference type="AlphaFoldDB" id="A0A091C2L3"/>
<dbReference type="PANTHER" id="PTHR30619:SF1">
    <property type="entry name" value="RECOMBINATION PROTEIN 2"/>
    <property type="match status" value="1"/>
</dbReference>
<dbReference type="InterPro" id="IPR052159">
    <property type="entry name" value="Competence_DNA_uptake"/>
</dbReference>
<dbReference type="InterPro" id="IPR036866">
    <property type="entry name" value="RibonucZ/Hydroxyglut_hydro"/>
</dbReference>
<reference evidence="1 2" key="1">
    <citation type="submission" date="2014-08" db="EMBL/GenBank/DDBJ databases">
        <title>Genome sequence of Tetragenococcus muriaticus.</title>
        <authorList>
            <person name="Chuea-nongthon C."/>
            <person name="Rodtong S."/>
            <person name="Yongsawatdigul J."/>
            <person name="Steele J.L."/>
            <person name="Liu X.-y."/>
            <person name="Speers J."/>
            <person name="Glasner J.D."/>
            <person name="Neeno-Eckwall E.C."/>
        </authorList>
    </citation>
    <scope>NUCLEOTIDE SEQUENCE [LARGE SCALE GENOMIC DNA]</scope>
    <source>
        <strain evidence="1 2">3MR10-3</strain>
    </source>
</reference>
<accession>A0A091C2L3</accession>
<protein>
    <submittedName>
        <fullName evidence="1">ComEC family late competence DNA transporter</fullName>
        <ecNumber evidence="1">3.-.-.-</ecNumber>
    </submittedName>
</protein>
<sequence length="105" mass="11981">MTGDLDQAGEKKIMQDYPSLQADVLKLGHHGSRTSTASSFVEQLQPKHGIISCGVDNRFGHPHEEVVNILKENQVQILRTDEQGMIRYSWQMFNPKMKVTKQKED</sequence>
<keyword evidence="1" id="KW-0378">Hydrolase</keyword>
<dbReference type="PATRIC" id="fig|1302648.3.peg.1221"/>